<feature type="compositionally biased region" description="Basic and acidic residues" evidence="5">
    <location>
        <begin position="344"/>
        <end position="354"/>
    </location>
</feature>
<feature type="domain" description="Ubiquitin-like protease family profile" evidence="6">
    <location>
        <begin position="413"/>
        <end position="602"/>
    </location>
</feature>
<evidence type="ECO:0000259" key="6">
    <source>
        <dbReference type="PROSITE" id="PS50600"/>
    </source>
</evidence>
<gene>
    <name evidence="7" type="ORF">RHGRI_023723</name>
</gene>
<feature type="region of interest" description="Disordered" evidence="5">
    <location>
        <begin position="328"/>
        <end position="356"/>
    </location>
</feature>
<evidence type="ECO:0000313" key="7">
    <source>
        <dbReference type="EMBL" id="KAG5536023.1"/>
    </source>
</evidence>
<evidence type="ECO:0000256" key="5">
    <source>
        <dbReference type="SAM" id="MobiDB-lite"/>
    </source>
</evidence>
<reference evidence="7" key="1">
    <citation type="submission" date="2020-08" db="EMBL/GenBank/DDBJ databases">
        <title>Plant Genome Project.</title>
        <authorList>
            <person name="Zhang R.-G."/>
        </authorList>
    </citation>
    <scope>NUCLEOTIDE SEQUENCE</scope>
    <source>
        <strain evidence="7">WSP0</strain>
        <tissue evidence="7">Leaf</tissue>
    </source>
</reference>
<accession>A0AAV6J7U4</accession>
<dbReference type="AlphaFoldDB" id="A0AAV6J7U4"/>
<comment type="caution">
    <text evidence="7">The sequence shown here is derived from an EMBL/GenBank/DDBJ whole genome shotgun (WGS) entry which is preliminary data.</text>
</comment>
<dbReference type="GO" id="GO:0016926">
    <property type="term" value="P:protein desumoylation"/>
    <property type="evidence" value="ECO:0007669"/>
    <property type="project" value="TreeGrafter"/>
</dbReference>
<feature type="compositionally biased region" description="Polar residues" evidence="5">
    <location>
        <begin position="418"/>
        <end position="428"/>
    </location>
</feature>
<sequence>MMTRSGTKGQVVEIGVTTILVLVENKLPVVLPNSELYLKVMATMSEWWHEGYLRKYYDKTYEGSSSEEENDEEEVNDEELSEKEADNCPPRPKKKKSKGEYTKKKKVSLFIKTRCSPIKFVALIRILTDDQLEAIKAINPFHTLLDVKCAHLHRAFAMQLVQCFNPETCSIELRRGVVVPITEEDVVRVLGMPIGDTPVPTECLESHRQKIEEDFNGGFKGIEIFKLENVIREGQTDGRATKGHGRKAEGVGGSLFLLMVIYFNLNPVDVEIGKEPQAPIGLLTKELMDIRITKEPEDKPICIDMYKELMRQFVTNSKSLHQMDATMGEPVAGSPIVGSPQDGPRPEPIEDEGHSPQFTENFELHHIKEDEEGDQIEEEGEVGETSKSINGSASYKQKQEAEAILTNPTKRKRRRNVKSSQSIQSPYVAQPSIKTTKLTEEEDSVINYLIRGVTNDLRDWRMLKERARATKGHPSRHIFSPDFASNLLAVQSDEFSNVLRVDCDPIKLFLLVLQSEHWYCVCISLVESRIHILDSMKHTIENLEQLEQVDILQKNLFALLNKRRTRRSRNDSCIFEVEYADVPQQTNIHDCGIYVMKFMDRWDGKTYPSVELQGHHIPNIRKRLLLDLFMDENNKERDSILKVIPRR</sequence>
<dbReference type="GO" id="GO:0005634">
    <property type="term" value="C:nucleus"/>
    <property type="evidence" value="ECO:0007669"/>
    <property type="project" value="TreeGrafter"/>
</dbReference>
<dbReference type="PANTHER" id="PTHR12606">
    <property type="entry name" value="SENTRIN/SUMO-SPECIFIC PROTEASE"/>
    <property type="match status" value="1"/>
</dbReference>
<protein>
    <recommendedName>
        <fullName evidence="6">Ubiquitin-like protease family profile domain-containing protein</fullName>
    </recommendedName>
</protein>
<feature type="region of interest" description="Disordered" evidence="5">
    <location>
        <begin position="369"/>
        <end position="428"/>
    </location>
</feature>
<evidence type="ECO:0000256" key="1">
    <source>
        <dbReference type="ARBA" id="ARBA00005234"/>
    </source>
</evidence>
<dbReference type="SUPFAM" id="SSF54001">
    <property type="entry name" value="Cysteine proteinases"/>
    <property type="match status" value="1"/>
</dbReference>
<dbReference type="GO" id="GO:0016929">
    <property type="term" value="F:deSUMOylase activity"/>
    <property type="evidence" value="ECO:0007669"/>
    <property type="project" value="TreeGrafter"/>
</dbReference>
<dbReference type="Pfam" id="PF02902">
    <property type="entry name" value="Peptidase_C48"/>
    <property type="match status" value="1"/>
</dbReference>
<proteinExistence type="inferred from homology"/>
<dbReference type="Proteomes" id="UP000823749">
    <property type="component" value="Chromosome 8"/>
</dbReference>
<keyword evidence="4" id="KW-0788">Thiol protease</keyword>
<dbReference type="GO" id="GO:0006508">
    <property type="term" value="P:proteolysis"/>
    <property type="evidence" value="ECO:0007669"/>
    <property type="project" value="UniProtKB-KW"/>
</dbReference>
<keyword evidence="2" id="KW-0645">Protease</keyword>
<feature type="compositionally biased region" description="Acidic residues" evidence="5">
    <location>
        <begin position="65"/>
        <end position="81"/>
    </location>
</feature>
<organism evidence="7 8">
    <name type="scientific">Rhododendron griersonianum</name>
    <dbReference type="NCBI Taxonomy" id="479676"/>
    <lineage>
        <taxon>Eukaryota</taxon>
        <taxon>Viridiplantae</taxon>
        <taxon>Streptophyta</taxon>
        <taxon>Embryophyta</taxon>
        <taxon>Tracheophyta</taxon>
        <taxon>Spermatophyta</taxon>
        <taxon>Magnoliopsida</taxon>
        <taxon>eudicotyledons</taxon>
        <taxon>Gunneridae</taxon>
        <taxon>Pentapetalae</taxon>
        <taxon>asterids</taxon>
        <taxon>Ericales</taxon>
        <taxon>Ericaceae</taxon>
        <taxon>Ericoideae</taxon>
        <taxon>Rhodoreae</taxon>
        <taxon>Rhododendron</taxon>
    </lineage>
</organism>
<dbReference type="InterPro" id="IPR003653">
    <property type="entry name" value="Peptidase_C48_C"/>
</dbReference>
<evidence type="ECO:0000313" key="8">
    <source>
        <dbReference type="Proteomes" id="UP000823749"/>
    </source>
</evidence>
<keyword evidence="3" id="KW-0378">Hydrolase</keyword>
<name>A0AAV6J7U4_9ERIC</name>
<evidence type="ECO:0000256" key="2">
    <source>
        <dbReference type="ARBA" id="ARBA00022670"/>
    </source>
</evidence>
<dbReference type="Gene3D" id="3.40.395.10">
    <property type="entry name" value="Adenoviral Proteinase, Chain A"/>
    <property type="match status" value="1"/>
</dbReference>
<keyword evidence="8" id="KW-1185">Reference proteome</keyword>
<dbReference type="PROSITE" id="PS50600">
    <property type="entry name" value="ULP_PROTEASE"/>
    <property type="match status" value="1"/>
</dbReference>
<feature type="region of interest" description="Disordered" evidence="5">
    <location>
        <begin position="63"/>
        <end position="99"/>
    </location>
</feature>
<dbReference type="EMBL" id="JACTNZ010000008">
    <property type="protein sequence ID" value="KAG5536023.1"/>
    <property type="molecule type" value="Genomic_DNA"/>
</dbReference>
<dbReference type="PANTHER" id="PTHR12606:SF136">
    <property type="entry name" value="ULP1 PROTEASE FAMILY PROTEIN"/>
    <property type="match status" value="1"/>
</dbReference>
<comment type="similarity">
    <text evidence="1">Belongs to the peptidase C48 family.</text>
</comment>
<feature type="compositionally biased region" description="Acidic residues" evidence="5">
    <location>
        <begin position="370"/>
        <end position="382"/>
    </location>
</feature>
<feature type="compositionally biased region" description="Polar residues" evidence="5">
    <location>
        <begin position="385"/>
        <end position="396"/>
    </location>
</feature>
<evidence type="ECO:0000256" key="3">
    <source>
        <dbReference type="ARBA" id="ARBA00022801"/>
    </source>
</evidence>
<dbReference type="InterPro" id="IPR038765">
    <property type="entry name" value="Papain-like_cys_pep_sf"/>
</dbReference>
<evidence type="ECO:0000256" key="4">
    <source>
        <dbReference type="ARBA" id="ARBA00022807"/>
    </source>
</evidence>